<evidence type="ECO:0000256" key="2">
    <source>
        <dbReference type="ARBA" id="ARBA00023326"/>
    </source>
</evidence>
<proteinExistence type="predicted"/>
<evidence type="ECO:0000313" key="6">
    <source>
        <dbReference type="Proteomes" id="UP001595855"/>
    </source>
</evidence>
<dbReference type="InterPro" id="IPR001919">
    <property type="entry name" value="CBD2"/>
</dbReference>
<feature type="compositionally biased region" description="Polar residues" evidence="3">
    <location>
        <begin position="42"/>
        <end position="53"/>
    </location>
</feature>
<keyword evidence="2" id="KW-0624">Polysaccharide degradation</keyword>
<dbReference type="PROSITE" id="PS51173">
    <property type="entry name" value="CBM2"/>
    <property type="match status" value="1"/>
</dbReference>
<gene>
    <name evidence="5" type="ORF">ACFPRC_02575</name>
</gene>
<dbReference type="Pfam" id="PF00553">
    <property type="entry name" value="CBM_2"/>
    <property type="match status" value="1"/>
</dbReference>
<dbReference type="InterPro" id="IPR012291">
    <property type="entry name" value="CBM2_carb-bd_dom_sf"/>
</dbReference>
<dbReference type="RefSeq" id="WP_328660822.1">
    <property type="nucleotide sequence ID" value="NZ_BAAATN010000003.1"/>
</dbReference>
<sequence length="121" mass="11734">MPRTRRAGPPDPGEPGGPGDGTASRTATCTGTADWGSGCNGRVTSTAGSEPISSWTTTVTLPAQQSVSALWNGTPTWSGNVMTVRASGNGALAAGASTGFGFTATGNGGDAAPSVNTCTAS</sequence>
<dbReference type="Gene3D" id="2.60.40.290">
    <property type="match status" value="1"/>
</dbReference>
<keyword evidence="1" id="KW-0732">Signal</keyword>
<dbReference type="EMBL" id="JBHSJO010000001">
    <property type="protein sequence ID" value="MFC5013760.1"/>
    <property type="molecule type" value="Genomic_DNA"/>
</dbReference>
<dbReference type="InterPro" id="IPR008965">
    <property type="entry name" value="CBM2/CBM3_carb-bd_dom_sf"/>
</dbReference>
<name>A0ABV9WPA8_9ACTN</name>
<feature type="region of interest" description="Disordered" evidence="3">
    <location>
        <begin position="1"/>
        <end position="53"/>
    </location>
</feature>
<accession>A0ABV9WPA8</accession>
<organism evidence="5 6">
    <name type="scientific">Streptomyces lienomycini</name>
    <dbReference type="NCBI Taxonomy" id="284035"/>
    <lineage>
        <taxon>Bacteria</taxon>
        <taxon>Bacillati</taxon>
        <taxon>Actinomycetota</taxon>
        <taxon>Actinomycetes</taxon>
        <taxon>Kitasatosporales</taxon>
        <taxon>Streptomycetaceae</taxon>
        <taxon>Streptomyces</taxon>
    </lineage>
</organism>
<comment type="caution">
    <text evidence="5">The sequence shown here is derived from an EMBL/GenBank/DDBJ whole genome shotgun (WGS) entry which is preliminary data.</text>
</comment>
<dbReference type="Proteomes" id="UP001595855">
    <property type="component" value="Unassembled WGS sequence"/>
</dbReference>
<dbReference type="SUPFAM" id="SSF49384">
    <property type="entry name" value="Carbohydrate-binding domain"/>
    <property type="match status" value="1"/>
</dbReference>
<keyword evidence="2" id="KW-0119">Carbohydrate metabolism</keyword>
<evidence type="ECO:0000256" key="3">
    <source>
        <dbReference type="SAM" id="MobiDB-lite"/>
    </source>
</evidence>
<evidence type="ECO:0000259" key="4">
    <source>
        <dbReference type="PROSITE" id="PS51173"/>
    </source>
</evidence>
<protein>
    <submittedName>
        <fullName evidence="5">Cellulose binding domain-containing protein</fullName>
    </submittedName>
</protein>
<keyword evidence="6" id="KW-1185">Reference proteome</keyword>
<dbReference type="SMART" id="SM00637">
    <property type="entry name" value="CBD_II"/>
    <property type="match status" value="1"/>
</dbReference>
<feature type="domain" description="CBM2" evidence="4">
    <location>
        <begin position="18"/>
        <end position="121"/>
    </location>
</feature>
<reference evidence="6" key="1">
    <citation type="journal article" date="2019" name="Int. J. Syst. Evol. Microbiol.">
        <title>The Global Catalogue of Microorganisms (GCM) 10K type strain sequencing project: providing services to taxonomists for standard genome sequencing and annotation.</title>
        <authorList>
            <consortium name="The Broad Institute Genomics Platform"/>
            <consortium name="The Broad Institute Genome Sequencing Center for Infectious Disease"/>
            <person name="Wu L."/>
            <person name="Ma J."/>
        </authorList>
    </citation>
    <scope>NUCLEOTIDE SEQUENCE [LARGE SCALE GENOMIC DNA]</scope>
    <source>
        <strain evidence="6">CGMCC 4.1542</strain>
    </source>
</reference>
<evidence type="ECO:0000256" key="1">
    <source>
        <dbReference type="ARBA" id="ARBA00022729"/>
    </source>
</evidence>
<evidence type="ECO:0000313" key="5">
    <source>
        <dbReference type="EMBL" id="MFC5013760.1"/>
    </source>
</evidence>